<dbReference type="GO" id="GO:1990281">
    <property type="term" value="C:efflux pump complex"/>
    <property type="evidence" value="ECO:0007669"/>
    <property type="project" value="TreeGrafter"/>
</dbReference>
<evidence type="ECO:0000256" key="7">
    <source>
        <dbReference type="ARBA" id="ARBA00023237"/>
    </source>
</evidence>
<name>A0A9X2ZLV8_9FLAO</name>
<keyword evidence="10" id="KW-1185">Reference proteome</keyword>
<dbReference type="Gene3D" id="1.20.1600.10">
    <property type="entry name" value="Outer membrane efflux proteins (OEP)"/>
    <property type="match status" value="1"/>
</dbReference>
<comment type="similarity">
    <text evidence="2">Belongs to the outer membrane factor (OMF) (TC 1.B.17) family.</text>
</comment>
<feature type="chain" id="PRO_5040755724" evidence="8">
    <location>
        <begin position="21"/>
        <end position="461"/>
    </location>
</feature>
<comment type="subcellular location">
    <subcellularLocation>
        <location evidence="1">Cell outer membrane</location>
    </subcellularLocation>
</comment>
<keyword evidence="8" id="KW-0732">Signal</keyword>
<dbReference type="GO" id="GO:0015562">
    <property type="term" value="F:efflux transmembrane transporter activity"/>
    <property type="evidence" value="ECO:0007669"/>
    <property type="project" value="InterPro"/>
</dbReference>
<accession>A0A9X2ZLV8</accession>
<dbReference type="EMBL" id="JAOZEV010000001">
    <property type="protein sequence ID" value="MCV9930951.1"/>
    <property type="molecule type" value="Genomic_DNA"/>
</dbReference>
<dbReference type="Pfam" id="PF02321">
    <property type="entry name" value="OEP"/>
    <property type="match status" value="1"/>
</dbReference>
<dbReference type="PANTHER" id="PTHR30026">
    <property type="entry name" value="OUTER MEMBRANE PROTEIN TOLC"/>
    <property type="match status" value="1"/>
</dbReference>
<comment type="caution">
    <text evidence="9">The sequence shown here is derived from an EMBL/GenBank/DDBJ whole genome shotgun (WGS) entry which is preliminary data.</text>
</comment>
<dbReference type="GO" id="GO:0015288">
    <property type="term" value="F:porin activity"/>
    <property type="evidence" value="ECO:0007669"/>
    <property type="project" value="TreeGrafter"/>
</dbReference>
<keyword evidence="6" id="KW-0472">Membrane</keyword>
<evidence type="ECO:0000256" key="1">
    <source>
        <dbReference type="ARBA" id="ARBA00004442"/>
    </source>
</evidence>
<dbReference type="PANTHER" id="PTHR30026:SF20">
    <property type="entry name" value="OUTER MEMBRANE PROTEIN TOLC"/>
    <property type="match status" value="1"/>
</dbReference>
<evidence type="ECO:0000256" key="3">
    <source>
        <dbReference type="ARBA" id="ARBA00022448"/>
    </source>
</evidence>
<dbReference type="InterPro" id="IPR003423">
    <property type="entry name" value="OMP_efflux"/>
</dbReference>
<dbReference type="SUPFAM" id="SSF56954">
    <property type="entry name" value="Outer membrane efflux proteins (OEP)"/>
    <property type="match status" value="1"/>
</dbReference>
<evidence type="ECO:0000256" key="6">
    <source>
        <dbReference type="ARBA" id="ARBA00023136"/>
    </source>
</evidence>
<sequence>MKMQFFALVFIGFASGNLLAQTVTLPNALERSVQNFEKIKAKEAMVLASRENVIYQKSQYLPDFTLMAQQSYGTINAQNGPMYGFGGLGVASTSMPLQEQNWNAAFGSLYLANINWNLFTFGKIKSQVAIAKADESVAQKDLDQLKFQHQVKVGAAYLNLLAAQRVKFVQDKNLERAEVVATTTESRSNSGLIPEVDFSLAKAEVANTKSAVIKAYDLELDYSKALAVMMGEEYRKYELDSLFTNKTPSLLLESPLETSKHPILEWQNSAVQKSMQQEKLQSALGLPTISSFGVIQGRGSGFDWNYVQDNSAFSKSYSDGVGIDRSNYLVGVGISWNLMNIYRQSSKKKEQKFITQSLQKEYDYMNQELVAQQKLADDKLKNAFENFEETKTQVKAATAAYQQHTALYNNGLTTIVDLTQSFYTLNRAEIDYEIAQNNIWQALWIKAAAKGDLSILLNAIY</sequence>
<evidence type="ECO:0000256" key="2">
    <source>
        <dbReference type="ARBA" id="ARBA00007613"/>
    </source>
</evidence>
<dbReference type="InterPro" id="IPR051906">
    <property type="entry name" value="TolC-like"/>
</dbReference>
<proteinExistence type="inferred from homology"/>
<keyword evidence="5" id="KW-0812">Transmembrane</keyword>
<keyword evidence="3" id="KW-0813">Transport</keyword>
<gene>
    <name evidence="9" type="ORF">OIU80_01520</name>
</gene>
<keyword evidence="4" id="KW-1134">Transmembrane beta strand</keyword>
<dbReference type="GO" id="GO:0009279">
    <property type="term" value="C:cell outer membrane"/>
    <property type="evidence" value="ECO:0007669"/>
    <property type="project" value="UniProtKB-SubCell"/>
</dbReference>
<evidence type="ECO:0000313" key="10">
    <source>
        <dbReference type="Proteomes" id="UP001151133"/>
    </source>
</evidence>
<evidence type="ECO:0000313" key="9">
    <source>
        <dbReference type="EMBL" id="MCV9930951.1"/>
    </source>
</evidence>
<evidence type="ECO:0000256" key="8">
    <source>
        <dbReference type="SAM" id="SignalP"/>
    </source>
</evidence>
<evidence type="ECO:0000256" key="4">
    <source>
        <dbReference type="ARBA" id="ARBA00022452"/>
    </source>
</evidence>
<dbReference type="AlphaFoldDB" id="A0A9X2ZLV8"/>
<keyword evidence="7" id="KW-0998">Cell outer membrane</keyword>
<dbReference type="RefSeq" id="WP_264285344.1">
    <property type="nucleotide sequence ID" value="NZ_JAOZEV010000001.1"/>
</dbReference>
<reference evidence="9" key="1">
    <citation type="submission" date="2022-10" db="EMBL/GenBank/DDBJ databases">
        <title>Two novel species of Flavobacterium.</title>
        <authorList>
            <person name="Liu Q."/>
            <person name="Xin Y.-H."/>
        </authorList>
    </citation>
    <scope>NUCLEOTIDE SEQUENCE</scope>
    <source>
        <strain evidence="9">LS1R47</strain>
    </source>
</reference>
<organism evidence="9 10">
    <name type="scientific">Flavobacterium frigoritolerans</name>
    <dbReference type="NCBI Taxonomy" id="2987686"/>
    <lineage>
        <taxon>Bacteria</taxon>
        <taxon>Pseudomonadati</taxon>
        <taxon>Bacteroidota</taxon>
        <taxon>Flavobacteriia</taxon>
        <taxon>Flavobacteriales</taxon>
        <taxon>Flavobacteriaceae</taxon>
        <taxon>Flavobacterium</taxon>
    </lineage>
</organism>
<dbReference type="Proteomes" id="UP001151133">
    <property type="component" value="Unassembled WGS sequence"/>
</dbReference>
<feature type="signal peptide" evidence="8">
    <location>
        <begin position="1"/>
        <end position="20"/>
    </location>
</feature>
<protein>
    <submittedName>
        <fullName evidence="9">TolC family protein</fullName>
    </submittedName>
</protein>
<evidence type="ECO:0000256" key="5">
    <source>
        <dbReference type="ARBA" id="ARBA00022692"/>
    </source>
</evidence>